<evidence type="ECO:0000313" key="1">
    <source>
        <dbReference type="EMBL" id="SNT58591.1"/>
    </source>
</evidence>
<gene>
    <name evidence="1" type="ORF">SAMN05216252_15018</name>
</gene>
<dbReference type="EMBL" id="FZOF01000050">
    <property type="protein sequence ID" value="SNT58591.1"/>
    <property type="molecule type" value="Genomic_DNA"/>
</dbReference>
<proteinExistence type="predicted"/>
<name>A0A239NUJ5_9ACTN</name>
<dbReference type="AlphaFoldDB" id="A0A239NUJ5"/>
<keyword evidence="2" id="KW-1185">Reference proteome</keyword>
<accession>A0A239NUJ5</accession>
<reference evidence="1 2" key="1">
    <citation type="submission" date="2017-06" db="EMBL/GenBank/DDBJ databases">
        <authorList>
            <person name="Kim H.J."/>
            <person name="Triplett B.A."/>
        </authorList>
    </citation>
    <scope>NUCLEOTIDE SEQUENCE [LARGE SCALE GENOMIC DNA]</scope>
    <source>
        <strain evidence="1 2">CGMCC 4.1858</strain>
    </source>
</reference>
<dbReference type="RefSeq" id="WP_245939350.1">
    <property type="nucleotide sequence ID" value="NZ_FZOF01000050.1"/>
</dbReference>
<protein>
    <submittedName>
        <fullName evidence="1">Uncharacterized protein</fullName>
    </submittedName>
</protein>
<dbReference type="Proteomes" id="UP000198280">
    <property type="component" value="Unassembled WGS sequence"/>
</dbReference>
<sequence>MARDTVREAVPAAHGFLLTERVGAVQISTRVERRIRRDFPERGAAPEIMLMLDELPETADYDPEVFGSERLQAAIGLLARGSVHRFREAVRLARTDWRDLLVAAALAHEDWPEALDAELGP</sequence>
<evidence type="ECO:0000313" key="2">
    <source>
        <dbReference type="Proteomes" id="UP000198280"/>
    </source>
</evidence>
<organism evidence="1 2">
    <name type="scientific">Actinacidiphila glaucinigra</name>
    <dbReference type="NCBI Taxonomy" id="235986"/>
    <lineage>
        <taxon>Bacteria</taxon>
        <taxon>Bacillati</taxon>
        <taxon>Actinomycetota</taxon>
        <taxon>Actinomycetes</taxon>
        <taxon>Kitasatosporales</taxon>
        <taxon>Streptomycetaceae</taxon>
        <taxon>Actinacidiphila</taxon>
    </lineage>
</organism>